<comment type="caution">
    <text evidence="1">The sequence shown here is derived from an EMBL/GenBank/DDBJ whole genome shotgun (WGS) entry which is preliminary data.</text>
</comment>
<gene>
    <name evidence="1" type="ORF">L1987_11556</name>
</gene>
<reference evidence="1 2" key="2">
    <citation type="journal article" date="2022" name="Mol. Ecol. Resour.">
        <title>The genomes of chicory, endive, great burdock and yacon provide insights into Asteraceae paleo-polyploidization history and plant inulin production.</title>
        <authorList>
            <person name="Fan W."/>
            <person name="Wang S."/>
            <person name="Wang H."/>
            <person name="Wang A."/>
            <person name="Jiang F."/>
            <person name="Liu H."/>
            <person name="Zhao H."/>
            <person name="Xu D."/>
            <person name="Zhang Y."/>
        </authorList>
    </citation>
    <scope>NUCLEOTIDE SEQUENCE [LARGE SCALE GENOMIC DNA]</scope>
    <source>
        <strain evidence="2">cv. Yunnan</strain>
        <tissue evidence="1">Leaves</tissue>
    </source>
</reference>
<dbReference type="Proteomes" id="UP001056120">
    <property type="component" value="Linkage Group LG04"/>
</dbReference>
<evidence type="ECO:0000313" key="1">
    <source>
        <dbReference type="EMBL" id="KAI3817758.1"/>
    </source>
</evidence>
<reference evidence="2" key="1">
    <citation type="journal article" date="2022" name="Mol. Ecol. Resour.">
        <title>The genomes of chicory, endive, great burdock and yacon provide insights into Asteraceae palaeo-polyploidization history and plant inulin production.</title>
        <authorList>
            <person name="Fan W."/>
            <person name="Wang S."/>
            <person name="Wang H."/>
            <person name="Wang A."/>
            <person name="Jiang F."/>
            <person name="Liu H."/>
            <person name="Zhao H."/>
            <person name="Xu D."/>
            <person name="Zhang Y."/>
        </authorList>
    </citation>
    <scope>NUCLEOTIDE SEQUENCE [LARGE SCALE GENOMIC DNA]</scope>
    <source>
        <strain evidence="2">cv. Yunnan</strain>
    </source>
</reference>
<name>A0ACB9JDK1_9ASTR</name>
<proteinExistence type="predicted"/>
<protein>
    <submittedName>
        <fullName evidence="1">Uncharacterized protein</fullName>
    </submittedName>
</protein>
<accession>A0ACB9JDK1</accession>
<dbReference type="EMBL" id="CM042021">
    <property type="protein sequence ID" value="KAI3817758.1"/>
    <property type="molecule type" value="Genomic_DNA"/>
</dbReference>
<evidence type="ECO:0000313" key="2">
    <source>
        <dbReference type="Proteomes" id="UP001056120"/>
    </source>
</evidence>
<keyword evidence="2" id="KW-1185">Reference proteome</keyword>
<organism evidence="1 2">
    <name type="scientific">Smallanthus sonchifolius</name>
    <dbReference type="NCBI Taxonomy" id="185202"/>
    <lineage>
        <taxon>Eukaryota</taxon>
        <taxon>Viridiplantae</taxon>
        <taxon>Streptophyta</taxon>
        <taxon>Embryophyta</taxon>
        <taxon>Tracheophyta</taxon>
        <taxon>Spermatophyta</taxon>
        <taxon>Magnoliopsida</taxon>
        <taxon>eudicotyledons</taxon>
        <taxon>Gunneridae</taxon>
        <taxon>Pentapetalae</taxon>
        <taxon>asterids</taxon>
        <taxon>campanulids</taxon>
        <taxon>Asterales</taxon>
        <taxon>Asteraceae</taxon>
        <taxon>Asteroideae</taxon>
        <taxon>Heliantheae alliance</taxon>
        <taxon>Millerieae</taxon>
        <taxon>Smallanthus</taxon>
    </lineage>
</organism>
<sequence>MPLCKLNLHSSKLIGLYESSLCYNSLLFKSVLPRVVGSNFKPVKLGIGFVFSNVITMYGIKFGVVLPICICKGECIESFFSIR</sequence>